<gene>
    <name evidence="1" type="ORF">IQ249_21970</name>
</gene>
<comment type="caution">
    <text evidence="1">The sequence shown here is derived from an EMBL/GenBank/DDBJ whole genome shotgun (WGS) entry which is preliminary data.</text>
</comment>
<dbReference type="EMBL" id="JADEWZ010000052">
    <property type="protein sequence ID" value="MBE9118560.1"/>
    <property type="molecule type" value="Genomic_DNA"/>
</dbReference>
<sequence>MPESISYHAESIKSLKDPSEAAIYLEVVLEEGNPKMIRKAFYNTIEAKGGLHRLSNSFQEQFEPGLFHSK</sequence>
<accession>A0A8J7JF67</accession>
<protein>
    <submittedName>
        <fullName evidence="1">Uncharacterized protein</fullName>
    </submittedName>
</protein>
<evidence type="ECO:0000313" key="2">
    <source>
        <dbReference type="Proteomes" id="UP000654482"/>
    </source>
</evidence>
<dbReference type="Proteomes" id="UP000654482">
    <property type="component" value="Unassembled WGS sequence"/>
</dbReference>
<dbReference type="AlphaFoldDB" id="A0A8J7JF67"/>
<reference evidence="1" key="1">
    <citation type="submission" date="2020-10" db="EMBL/GenBank/DDBJ databases">
        <authorList>
            <person name="Castelo-Branco R."/>
            <person name="Eusebio N."/>
            <person name="Adriana R."/>
            <person name="Vieira A."/>
            <person name="Brugerolle De Fraissinette N."/>
            <person name="Rezende De Castro R."/>
            <person name="Schneider M.P."/>
            <person name="Vasconcelos V."/>
            <person name="Leao P.N."/>
        </authorList>
    </citation>
    <scope>NUCLEOTIDE SEQUENCE</scope>
    <source>
        <strain evidence="1">LEGE 07157</strain>
    </source>
</reference>
<organism evidence="1 2">
    <name type="scientific">Lusitaniella coriacea LEGE 07157</name>
    <dbReference type="NCBI Taxonomy" id="945747"/>
    <lineage>
        <taxon>Bacteria</taxon>
        <taxon>Bacillati</taxon>
        <taxon>Cyanobacteriota</taxon>
        <taxon>Cyanophyceae</taxon>
        <taxon>Spirulinales</taxon>
        <taxon>Lusitaniellaceae</taxon>
        <taxon>Lusitaniella</taxon>
    </lineage>
</organism>
<evidence type="ECO:0000313" key="1">
    <source>
        <dbReference type="EMBL" id="MBE9118560.1"/>
    </source>
</evidence>
<keyword evidence="2" id="KW-1185">Reference proteome</keyword>
<proteinExistence type="predicted"/>
<name>A0A8J7JF67_9CYAN</name>
<dbReference type="RefSeq" id="WP_194031644.1">
    <property type="nucleotide sequence ID" value="NZ_JADEWZ010000052.1"/>
</dbReference>